<evidence type="ECO:0000313" key="3">
    <source>
        <dbReference type="EMBL" id="MCT2559348.1"/>
    </source>
</evidence>
<dbReference type="PROSITE" id="PS51318">
    <property type="entry name" value="TAT"/>
    <property type="match status" value="1"/>
</dbReference>
<dbReference type="InterPro" id="IPR029052">
    <property type="entry name" value="Metallo-depent_PP-like"/>
</dbReference>
<keyword evidence="4" id="KW-1185">Reference proteome</keyword>
<gene>
    <name evidence="3" type="ORF">N0B51_10195</name>
</gene>
<name>A0A9X2W2H2_9SPHN</name>
<organism evidence="3 4">
    <name type="scientific">Tsuneonella litorea</name>
    <dbReference type="NCBI Taxonomy" id="2976475"/>
    <lineage>
        <taxon>Bacteria</taxon>
        <taxon>Pseudomonadati</taxon>
        <taxon>Pseudomonadota</taxon>
        <taxon>Alphaproteobacteria</taxon>
        <taxon>Sphingomonadales</taxon>
        <taxon>Erythrobacteraceae</taxon>
        <taxon>Tsuneonella</taxon>
    </lineage>
</organism>
<dbReference type="PANTHER" id="PTHR33393:SF13">
    <property type="entry name" value="PGA BIOSYNTHESIS PROTEIN CAPA"/>
    <property type="match status" value="1"/>
</dbReference>
<dbReference type="Pfam" id="PF09587">
    <property type="entry name" value="PGA_cap"/>
    <property type="match status" value="1"/>
</dbReference>
<dbReference type="Proteomes" id="UP001142648">
    <property type="component" value="Unassembled WGS sequence"/>
</dbReference>
<dbReference type="Gene3D" id="3.60.21.10">
    <property type="match status" value="1"/>
</dbReference>
<dbReference type="CDD" id="cd07381">
    <property type="entry name" value="MPP_CapA"/>
    <property type="match status" value="1"/>
</dbReference>
<comment type="caution">
    <text evidence="3">The sequence shown here is derived from an EMBL/GenBank/DDBJ whole genome shotgun (WGS) entry which is preliminary data.</text>
</comment>
<accession>A0A9X2W2H2</accession>
<comment type="similarity">
    <text evidence="1">Belongs to the CapA family.</text>
</comment>
<dbReference type="RefSeq" id="WP_259962217.1">
    <property type="nucleotide sequence ID" value="NZ_JAOAMV010000004.1"/>
</dbReference>
<evidence type="ECO:0000313" key="4">
    <source>
        <dbReference type="Proteomes" id="UP001142648"/>
    </source>
</evidence>
<proteinExistence type="inferred from homology"/>
<sequence length="386" mass="41438">MTRRPAISRRALLAAAGLAAGGGLAGGLIVKRHQERTRADPFRLLFCGDVNHGESYPTGGGREVGRHGYDRPFDRLRPLLAGADYTIANFETVASYRRGPALPGKDYLHFTDPALAPAALARAGIDAVSLANNHALDLGAGGLADSRAALDAAGIRHFGAGDDLGAAARPLLLEMPGAGGAPRHLAVFGLFEDRPAYREAYGFYAGAATPGTATLDPVRFGRQVSALREVYPDLTAVAYPHWGANYRWRSAAQRRLARELVDNGADLVIGHHAHCPQEIERYRGRWILYGIGNLFFGSNGRFADFPEVLPLGLIAELRCGTRAGDDALRIYPLASDNRVTGFQPRLLGPAESRTALLQVLAMSEISPARRGVRIAADQFGGFLELR</sequence>
<evidence type="ECO:0000256" key="1">
    <source>
        <dbReference type="ARBA" id="ARBA00005662"/>
    </source>
</evidence>
<dbReference type="AlphaFoldDB" id="A0A9X2W2H2"/>
<dbReference type="SMART" id="SM00854">
    <property type="entry name" value="PGA_cap"/>
    <property type="match status" value="1"/>
</dbReference>
<protein>
    <submittedName>
        <fullName evidence="3">CapA family protein</fullName>
    </submittedName>
</protein>
<dbReference type="SUPFAM" id="SSF56300">
    <property type="entry name" value="Metallo-dependent phosphatases"/>
    <property type="match status" value="1"/>
</dbReference>
<feature type="domain" description="Capsule synthesis protein CapA" evidence="2">
    <location>
        <begin position="43"/>
        <end position="298"/>
    </location>
</feature>
<evidence type="ECO:0000259" key="2">
    <source>
        <dbReference type="SMART" id="SM00854"/>
    </source>
</evidence>
<dbReference type="EMBL" id="JAOAMV010000004">
    <property type="protein sequence ID" value="MCT2559348.1"/>
    <property type="molecule type" value="Genomic_DNA"/>
</dbReference>
<dbReference type="PANTHER" id="PTHR33393">
    <property type="entry name" value="POLYGLUTAMINE SYNTHESIS ACCESSORY PROTEIN RV0574C-RELATED"/>
    <property type="match status" value="1"/>
</dbReference>
<dbReference type="InterPro" id="IPR006311">
    <property type="entry name" value="TAT_signal"/>
</dbReference>
<reference evidence="3" key="1">
    <citation type="submission" date="2022-09" db="EMBL/GenBank/DDBJ databases">
        <title>The genome sequence of Tsuneonella sp. YG55.</title>
        <authorList>
            <person name="Liu Y."/>
        </authorList>
    </citation>
    <scope>NUCLEOTIDE SEQUENCE</scope>
    <source>
        <strain evidence="3">YG55</strain>
    </source>
</reference>
<dbReference type="InterPro" id="IPR019079">
    <property type="entry name" value="Capsule_synth_CapA"/>
</dbReference>
<dbReference type="InterPro" id="IPR052169">
    <property type="entry name" value="CW_Biosynth-Accessory"/>
</dbReference>